<organism evidence="1 3">
    <name type="scientific">Bacteroides uniformis</name>
    <dbReference type="NCBI Taxonomy" id="820"/>
    <lineage>
        <taxon>Bacteria</taxon>
        <taxon>Pseudomonadati</taxon>
        <taxon>Bacteroidota</taxon>
        <taxon>Bacteroidia</taxon>
        <taxon>Bacteroidales</taxon>
        <taxon>Bacteroidaceae</taxon>
        <taxon>Bacteroides</taxon>
    </lineage>
</organism>
<sequence>MAKICEICCEFIVLQDKRNTRYMDNGNENNISGREKFDMKAWMEEHPQEYGEFAAAMGEADLLEVFLLGSAAFNTSPEFQKRLENMIDLDNMDLDELLKILQESDFAEKIFGEQAEGSEWAKYRLPFAAWLKYGRSSEMMVDNIEEAALSIDNKQYQWQLAKFLKAFLAREVEDKRRSRKDLKEYLDYRKSIDNGNLADWALEGIDESKPTAKITENTELPHDLLSLLASHDSEIVKRIGKWIETHIRGVDIAHLYVALVESGELAPSTPVKRFVGILSATFPECKIVGGRQVQKSVSTLQGLSPNRKQFIKDEPEHRFAIDSIKTDILRISTDGVD</sequence>
<evidence type="ECO:0000313" key="4">
    <source>
        <dbReference type="Proteomes" id="UP000283680"/>
    </source>
</evidence>
<evidence type="ECO:0000313" key="1">
    <source>
        <dbReference type="EMBL" id="RGN89601.1"/>
    </source>
</evidence>
<dbReference type="Proteomes" id="UP000260759">
    <property type="component" value="Unassembled WGS sequence"/>
</dbReference>
<proteinExistence type="predicted"/>
<protein>
    <submittedName>
        <fullName evidence="1">Uncharacterized protein</fullName>
    </submittedName>
</protein>
<accession>A0A3E5EKX4</accession>
<reference evidence="3 4" key="1">
    <citation type="submission" date="2018-08" db="EMBL/GenBank/DDBJ databases">
        <title>A genome reference for cultivated species of the human gut microbiota.</title>
        <authorList>
            <person name="Zou Y."/>
            <person name="Xue W."/>
            <person name="Luo G."/>
        </authorList>
    </citation>
    <scope>NUCLEOTIDE SEQUENCE [LARGE SCALE GENOMIC DNA]</scope>
    <source>
        <strain evidence="2 4">AF28-11</strain>
        <strain evidence="1 3">OM03-4</strain>
    </source>
</reference>
<evidence type="ECO:0000313" key="2">
    <source>
        <dbReference type="EMBL" id="RGQ48814.1"/>
    </source>
</evidence>
<dbReference type="Proteomes" id="UP000283680">
    <property type="component" value="Unassembled WGS sequence"/>
</dbReference>
<dbReference type="RefSeq" id="WP_117601507.1">
    <property type="nucleotide sequence ID" value="NZ_JABFCK010000002.1"/>
</dbReference>
<dbReference type="InterPro" id="IPR046106">
    <property type="entry name" value="DUF6043"/>
</dbReference>
<dbReference type="EMBL" id="QSVA01000025">
    <property type="protein sequence ID" value="RGN89601.1"/>
    <property type="molecule type" value="Genomic_DNA"/>
</dbReference>
<evidence type="ECO:0000313" key="3">
    <source>
        <dbReference type="Proteomes" id="UP000260759"/>
    </source>
</evidence>
<gene>
    <name evidence="2" type="ORF">DWY92_16345</name>
    <name evidence="1" type="ORF">DXB37_19400</name>
</gene>
<dbReference type="EMBL" id="QRTH01000009">
    <property type="protein sequence ID" value="RGQ48814.1"/>
    <property type="molecule type" value="Genomic_DNA"/>
</dbReference>
<dbReference type="AlphaFoldDB" id="A0A3E5EKX4"/>
<dbReference type="Pfam" id="PF19509">
    <property type="entry name" value="DUF6043"/>
    <property type="match status" value="1"/>
</dbReference>
<comment type="caution">
    <text evidence="1">The sequence shown here is derived from an EMBL/GenBank/DDBJ whole genome shotgun (WGS) entry which is preliminary data.</text>
</comment>
<name>A0A3E5EKX4_BACUN</name>